<organism evidence="2 3">
    <name type="scientific">Iphiclides podalirius</name>
    <name type="common">scarce swallowtail</name>
    <dbReference type="NCBI Taxonomy" id="110791"/>
    <lineage>
        <taxon>Eukaryota</taxon>
        <taxon>Metazoa</taxon>
        <taxon>Ecdysozoa</taxon>
        <taxon>Arthropoda</taxon>
        <taxon>Hexapoda</taxon>
        <taxon>Insecta</taxon>
        <taxon>Pterygota</taxon>
        <taxon>Neoptera</taxon>
        <taxon>Endopterygota</taxon>
        <taxon>Lepidoptera</taxon>
        <taxon>Glossata</taxon>
        <taxon>Ditrysia</taxon>
        <taxon>Papilionoidea</taxon>
        <taxon>Papilionidae</taxon>
        <taxon>Papilioninae</taxon>
        <taxon>Iphiclides</taxon>
    </lineage>
</organism>
<dbReference type="EMBL" id="OW152827">
    <property type="protein sequence ID" value="CAH2043507.1"/>
    <property type="molecule type" value="Genomic_DNA"/>
</dbReference>
<feature type="region of interest" description="Disordered" evidence="1">
    <location>
        <begin position="72"/>
        <end position="96"/>
    </location>
</feature>
<reference evidence="2" key="1">
    <citation type="submission" date="2022-03" db="EMBL/GenBank/DDBJ databases">
        <authorList>
            <person name="Martin H S."/>
        </authorList>
    </citation>
    <scope>NUCLEOTIDE SEQUENCE</scope>
</reference>
<accession>A0ABN8HXZ8</accession>
<name>A0ABN8HXZ8_9NEOP</name>
<protein>
    <recommendedName>
        <fullName evidence="4">Secreted protein</fullName>
    </recommendedName>
</protein>
<gene>
    <name evidence="2" type="ORF">IPOD504_LOCUS4325</name>
</gene>
<keyword evidence="3" id="KW-1185">Reference proteome</keyword>
<sequence>MCAGVWVCGVRRTSVCVRAPVCVFPRGAAERARPPVVFRASRGCRAVAAPFPTRDPNFEHWKLFDAIPARTRRPRPPCRVATQQRPRATPHATPRVPDAHSFYFRIFTKRSSVAAVFSKRSPSLPG</sequence>
<evidence type="ECO:0000313" key="2">
    <source>
        <dbReference type="EMBL" id="CAH2043507.1"/>
    </source>
</evidence>
<evidence type="ECO:0000313" key="3">
    <source>
        <dbReference type="Proteomes" id="UP000837857"/>
    </source>
</evidence>
<evidence type="ECO:0008006" key="4">
    <source>
        <dbReference type="Google" id="ProtNLM"/>
    </source>
</evidence>
<evidence type="ECO:0000256" key="1">
    <source>
        <dbReference type="SAM" id="MobiDB-lite"/>
    </source>
</evidence>
<proteinExistence type="predicted"/>
<feature type="non-terminal residue" evidence="2">
    <location>
        <position position="126"/>
    </location>
</feature>
<dbReference type="Proteomes" id="UP000837857">
    <property type="component" value="Chromosome 15"/>
</dbReference>